<reference evidence="2" key="1">
    <citation type="submission" date="2023-06" db="EMBL/GenBank/DDBJ databases">
        <title>Genome-scale phylogeny and comparative genomics of the fungal order Sordariales.</title>
        <authorList>
            <consortium name="Lawrence Berkeley National Laboratory"/>
            <person name="Hensen N."/>
            <person name="Bonometti L."/>
            <person name="Westerberg I."/>
            <person name="Brannstrom I.O."/>
            <person name="Guillou S."/>
            <person name="Cros-Aarteil S."/>
            <person name="Calhoun S."/>
            <person name="Haridas S."/>
            <person name="Kuo A."/>
            <person name="Mondo S."/>
            <person name="Pangilinan J."/>
            <person name="Riley R."/>
            <person name="Labutti K."/>
            <person name="Andreopoulos B."/>
            <person name="Lipzen A."/>
            <person name="Chen C."/>
            <person name="Yanf M."/>
            <person name="Daum C."/>
            <person name="Ng V."/>
            <person name="Clum A."/>
            <person name="Steindorff A."/>
            <person name="Ohm R."/>
            <person name="Martin F."/>
            <person name="Silar P."/>
            <person name="Natvig D."/>
            <person name="Lalanne C."/>
            <person name="Gautier V."/>
            <person name="Ament-Velasquez S.L."/>
            <person name="Kruys A."/>
            <person name="Hutchinson M.I."/>
            <person name="Powell A.J."/>
            <person name="Barry K."/>
            <person name="Miller A.N."/>
            <person name="Grigoriev I.V."/>
            <person name="Debuchy R."/>
            <person name="Gladieux P."/>
            <person name="Thoren M.H."/>
            <person name="Johannesson H."/>
        </authorList>
    </citation>
    <scope>NUCLEOTIDE SEQUENCE</scope>
    <source>
        <strain evidence="2">CBS 606.72</strain>
    </source>
</reference>
<comment type="caution">
    <text evidence="2">The sequence shown here is derived from an EMBL/GenBank/DDBJ whole genome shotgun (WGS) entry which is preliminary data.</text>
</comment>
<organism evidence="2 3">
    <name type="scientific">Immersiella caudata</name>
    <dbReference type="NCBI Taxonomy" id="314043"/>
    <lineage>
        <taxon>Eukaryota</taxon>
        <taxon>Fungi</taxon>
        <taxon>Dikarya</taxon>
        <taxon>Ascomycota</taxon>
        <taxon>Pezizomycotina</taxon>
        <taxon>Sordariomycetes</taxon>
        <taxon>Sordariomycetidae</taxon>
        <taxon>Sordariales</taxon>
        <taxon>Lasiosphaeriaceae</taxon>
        <taxon>Immersiella</taxon>
    </lineage>
</organism>
<sequence length="110" mass="12396">MASLCPDLETFTCGTYHRRNDSPMLPLCLPGSMPRLRELTIIYRDNESGFELSECSLLLRAAPNLTALELRQGASQLPNDLKARETQASQHVGLYRKPRSRQHASPLPEF</sequence>
<dbReference type="AlphaFoldDB" id="A0AA39WE52"/>
<keyword evidence="3" id="KW-1185">Reference proteome</keyword>
<dbReference type="EMBL" id="JAULSU010000006">
    <property type="protein sequence ID" value="KAK0613727.1"/>
    <property type="molecule type" value="Genomic_DNA"/>
</dbReference>
<dbReference type="Proteomes" id="UP001175000">
    <property type="component" value="Unassembled WGS sequence"/>
</dbReference>
<evidence type="ECO:0000313" key="2">
    <source>
        <dbReference type="EMBL" id="KAK0613727.1"/>
    </source>
</evidence>
<feature type="region of interest" description="Disordered" evidence="1">
    <location>
        <begin position="82"/>
        <end position="110"/>
    </location>
</feature>
<name>A0AA39WE52_9PEZI</name>
<protein>
    <submittedName>
        <fullName evidence="2">Uncharacterized protein</fullName>
    </submittedName>
</protein>
<evidence type="ECO:0000313" key="3">
    <source>
        <dbReference type="Proteomes" id="UP001175000"/>
    </source>
</evidence>
<gene>
    <name evidence="2" type="ORF">B0T14DRAFT_526782</name>
</gene>
<accession>A0AA39WE52</accession>
<proteinExistence type="predicted"/>
<evidence type="ECO:0000256" key="1">
    <source>
        <dbReference type="SAM" id="MobiDB-lite"/>
    </source>
</evidence>